<reference evidence="2 3" key="2">
    <citation type="submission" date="2018-03" db="EMBL/GenBank/DDBJ databases">
        <authorList>
            <person name="Keele B.F."/>
        </authorList>
    </citation>
    <scope>NUCLEOTIDE SEQUENCE [LARGE SCALE GENOMIC DNA]</scope>
    <source>
        <strain evidence="2 3">CCALA 016</strain>
    </source>
</reference>
<keyword evidence="3" id="KW-1185">Reference proteome</keyword>
<dbReference type="InterPro" id="IPR008538">
    <property type="entry name" value="Uma2"/>
</dbReference>
<dbReference type="PANTHER" id="PTHR34107">
    <property type="entry name" value="SLL0198 PROTEIN-RELATED"/>
    <property type="match status" value="1"/>
</dbReference>
<dbReference type="Pfam" id="PF05685">
    <property type="entry name" value="Uma2"/>
    <property type="match status" value="1"/>
</dbReference>
<name>A0A2T1M1H8_9CHRO</name>
<dbReference type="CDD" id="cd06260">
    <property type="entry name" value="DUF820-like"/>
    <property type="match status" value="1"/>
</dbReference>
<reference evidence="2 3" key="1">
    <citation type="submission" date="2018-03" db="EMBL/GenBank/DDBJ databases">
        <title>The ancient ancestry and fast evolution of plastids.</title>
        <authorList>
            <person name="Moore K.R."/>
            <person name="Magnabosco C."/>
            <person name="Momper L."/>
            <person name="Gold D.A."/>
            <person name="Bosak T."/>
            <person name="Fournier G.P."/>
        </authorList>
    </citation>
    <scope>NUCLEOTIDE SEQUENCE [LARGE SCALE GENOMIC DNA]</scope>
    <source>
        <strain evidence="2 3">CCALA 016</strain>
    </source>
</reference>
<evidence type="ECO:0000313" key="3">
    <source>
        <dbReference type="Proteomes" id="UP000239001"/>
    </source>
</evidence>
<dbReference type="InterPro" id="IPR012296">
    <property type="entry name" value="Nuclease_put_TT1808"/>
</dbReference>
<proteinExistence type="predicted"/>
<dbReference type="Proteomes" id="UP000239001">
    <property type="component" value="Unassembled WGS sequence"/>
</dbReference>
<evidence type="ECO:0000259" key="1">
    <source>
        <dbReference type="Pfam" id="PF05685"/>
    </source>
</evidence>
<dbReference type="SUPFAM" id="SSF52980">
    <property type="entry name" value="Restriction endonuclease-like"/>
    <property type="match status" value="1"/>
</dbReference>
<dbReference type="EMBL" id="PXOH01000004">
    <property type="protein sequence ID" value="PSF38536.1"/>
    <property type="molecule type" value="Genomic_DNA"/>
</dbReference>
<comment type="caution">
    <text evidence="2">The sequence shown here is derived from an EMBL/GenBank/DDBJ whole genome shotgun (WGS) entry which is preliminary data.</text>
</comment>
<organism evidence="2 3">
    <name type="scientific">Aphanothece hegewaldii CCALA 016</name>
    <dbReference type="NCBI Taxonomy" id="2107694"/>
    <lineage>
        <taxon>Bacteria</taxon>
        <taxon>Bacillati</taxon>
        <taxon>Cyanobacteriota</taxon>
        <taxon>Cyanophyceae</taxon>
        <taxon>Oscillatoriophycideae</taxon>
        <taxon>Chroococcales</taxon>
        <taxon>Aphanothecaceae</taxon>
        <taxon>Aphanothece</taxon>
    </lineage>
</organism>
<gene>
    <name evidence="2" type="ORF">C7H19_05105</name>
</gene>
<dbReference type="Gene3D" id="3.90.1570.10">
    <property type="entry name" value="tt1808, chain A"/>
    <property type="match status" value="1"/>
</dbReference>
<feature type="domain" description="Putative restriction endonuclease" evidence="1">
    <location>
        <begin position="34"/>
        <end position="204"/>
    </location>
</feature>
<dbReference type="InterPro" id="IPR011335">
    <property type="entry name" value="Restrct_endonuc-II-like"/>
</dbReference>
<dbReference type="AlphaFoldDB" id="A0A2T1M1H8"/>
<protein>
    <recommendedName>
        <fullName evidence="1">Putative restriction endonuclease domain-containing protein</fullName>
    </recommendedName>
</protein>
<sequence length="209" mass="23674">MLARYFGADFMTLAESSIIEPIRLDFSTIHLTDEQFYQLCIANPEQPLELTAKGVLIIMSPVGGESGEREINLGSQVYNWNSQTKLGKVFSSSTVFRLPLGGQRSPDVSWVELSRWNALTPSQQQKFPPIAPDFVIELRSRTDSLSDLQEKMLEYRANGVRLGLLINPQVQQVEIYRLNQEVEILRSPTEVNCDEVLPGFLLNLSTIWQ</sequence>
<accession>A0A2T1M1H8</accession>
<dbReference type="OrthoDB" id="455378at2"/>
<evidence type="ECO:0000313" key="2">
    <source>
        <dbReference type="EMBL" id="PSF38536.1"/>
    </source>
</evidence>
<dbReference type="PANTHER" id="PTHR34107:SF1">
    <property type="entry name" value="SLL0198 PROTEIN"/>
    <property type="match status" value="1"/>
</dbReference>